<reference evidence="1 2" key="1">
    <citation type="submission" date="2024-02" db="EMBL/GenBank/DDBJ databases">
        <title>A nitrogen-fixing paenibacillus bacterium.</title>
        <authorList>
            <person name="Zhang W.L."/>
            <person name="Chen S.F."/>
        </authorList>
    </citation>
    <scope>NUCLEOTIDE SEQUENCE [LARGE SCALE GENOMIC DNA]</scope>
    <source>
        <strain evidence="1 2">M1</strain>
    </source>
</reference>
<organism evidence="1 2">
    <name type="scientific">Paenibacillus haidiansis</name>
    <dbReference type="NCBI Taxonomy" id="1574488"/>
    <lineage>
        <taxon>Bacteria</taxon>
        <taxon>Bacillati</taxon>
        <taxon>Bacillota</taxon>
        <taxon>Bacilli</taxon>
        <taxon>Bacillales</taxon>
        <taxon>Paenibacillaceae</taxon>
        <taxon>Paenibacillus</taxon>
    </lineage>
</organism>
<sequence>MKEWGNAVKPMKIAMVFLVGTVLAVFLVLAGCGKPAEPEPEPTVKKLYELYPGDIGKADYAEIRSGSTGRLVKISDQAVIRSWINEIRDFDIVPDPNQEDRTGYLYAVSLYENDEAKLSFTTSSIGGYYYIFNEDLKEKIEALFNSAR</sequence>
<keyword evidence="2" id="KW-1185">Reference proteome</keyword>
<protein>
    <recommendedName>
        <fullName evidence="3">DUF4367 domain-containing protein</fullName>
    </recommendedName>
</protein>
<comment type="caution">
    <text evidence="1">The sequence shown here is derived from an EMBL/GenBank/DDBJ whole genome shotgun (WGS) entry which is preliminary data.</text>
</comment>
<name>A0ABU7VTQ6_9BACL</name>
<accession>A0ABU7VTQ6</accession>
<evidence type="ECO:0000313" key="2">
    <source>
        <dbReference type="Proteomes" id="UP001306950"/>
    </source>
</evidence>
<dbReference type="Proteomes" id="UP001306950">
    <property type="component" value="Unassembled WGS sequence"/>
</dbReference>
<evidence type="ECO:0008006" key="3">
    <source>
        <dbReference type="Google" id="ProtNLM"/>
    </source>
</evidence>
<dbReference type="EMBL" id="JAZHPZ010000004">
    <property type="protein sequence ID" value="MEF2966287.1"/>
    <property type="molecule type" value="Genomic_DNA"/>
</dbReference>
<dbReference type="PROSITE" id="PS51257">
    <property type="entry name" value="PROKAR_LIPOPROTEIN"/>
    <property type="match status" value="1"/>
</dbReference>
<gene>
    <name evidence="1" type="ORF">V3851_10635</name>
</gene>
<dbReference type="RefSeq" id="WP_331846510.1">
    <property type="nucleotide sequence ID" value="NZ_JAZHPZ010000004.1"/>
</dbReference>
<evidence type="ECO:0000313" key="1">
    <source>
        <dbReference type="EMBL" id="MEF2966287.1"/>
    </source>
</evidence>
<proteinExistence type="predicted"/>